<evidence type="ECO:0000313" key="1">
    <source>
        <dbReference type="EMBL" id="SCB51346.1"/>
    </source>
</evidence>
<sequence>MANEQDVTIRPIAEIEIDKSVAIIVEQMDEEISIAIASVVGVHLQVTAGEAHVSYLDL</sequence>
<organism evidence="1 2">
    <name type="scientific">Bradyrhizobium yuanmingense</name>
    <dbReference type="NCBI Taxonomy" id="108015"/>
    <lineage>
        <taxon>Bacteria</taxon>
        <taxon>Pseudomonadati</taxon>
        <taxon>Pseudomonadota</taxon>
        <taxon>Alphaproteobacteria</taxon>
        <taxon>Hyphomicrobiales</taxon>
        <taxon>Nitrobacteraceae</taxon>
        <taxon>Bradyrhizobium</taxon>
    </lineage>
</organism>
<dbReference type="EMBL" id="FMAE01000017">
    <property type="protein sequence ID" value="SCB51346.1"/>
    <property type="molecule type" value="Genomic_DNA"/>
</dbReference>
<evidence type="ECO:0000313" key="2">
    <source>
        <dbReference type="Proteomes" id="UP000183174"/>
    </source>
</evidence>
<proteinExistence type="predicted"/>
<dbReference type="AlphaFoldDB" id="A0A1C3XGY2"/>
<gene>
    <name evidence="1" type="ORF">GA0061099_101725</name>
</gene>
<name>A0A1C3XGY2_9BRAD</name>
<protein>
    <submittedName>
        <fullName evidence="1">Uncharacterized protein</fullName>
    </submittedName>
</protein>
<dbReference type="Proteomes" id="UP000183174">
    <property type="component" value="Unassembled WGS sequence"/>
</dbReference>
<reference evidence="1 2" key="1">
    <citation type="submission" date="2016-08" db="EMBL/GenBank/DDBJ databases">
        <authorList>
            <person name="Seilhamer J.J."/>
        </authorList>
    </citation>
    <scope>NUCLEOTIDE SEQUENCE [LARGE SCALE GENOMIC DNA]</scope>
    <source>
        <strain evidence="1 2">CCBAU 10071</strain>
    </source>
</reference>
<accession>A0A1C3XGY2</accession>